<dbReference type="InterPro" id="IPR024311">
    <property type="entry name" value="Lipocalin-like"/>
</dbReference>
<reference evidence="2 3" key="1">
    <citation type="submission" date="2023-01" db="EMBL/GenBank/DDBJ databases">
        <title>Novel diversity within Roseofilum (Cyanobacteria; Desertifilaceae) from marine benthic mats with descriptions of four novel species.</title>
        <authorList>
            <person name="Wang Y."/>
            <person name="Berthold D.E."/>
            <person name="Hu J."/>
            <person name="Lefler F.W."/>
            <person name="Laughinghouse H.D. IV."/>
        </authorList>
    </citation>
    <scope>NUCLEOTIDE SEQUENCE [LARGE SCALE GENOMIC DNA]</scope>
    <source>
        <strain evidence="2 3">BLCC-M91</strain>
    </source>
</reference>
<comment type="caution">
    <text evidence="2">The sequence shown here is derived from an EMBL/GenBank/DDBJ whole genome shotgun (WGS) entry which is preliminary data.</text>
</comment>
<organism evidence="2 3">
    <name type="scientific">Roseofilum halophilum BLCC-M91</name>
    <dbReference type="NCBI Taxonomy" id="3022259"/>
    <lineage>
        <taxon>Bacteria</taxon>
        <taxon>Bacillati</taxon>
        <taxon>Cyanobacteriota</taxon>
        <taxon>Cyanophyceae</taxon>
        <taxon>Desertifilales</taxon>
        <taxon>Desertifilaceae</taxon>
        <taxon>Roseofilum</taxon>
        <taxon>Roseofilum halophilum</taxon>
    </lineage>
</organism>
<feature type="domain" description="Lipocalin-like" evidence="1">
    <location>
        <begin position="18"/>
        <end position="150"/>
    </location>
</feature>
<sequence length="167" mass="19476">MTERTEMKNSIISKESLVGIWTLMDMKTVDNEENVIYSYGENPPGYLIYTKEGYVSVAMMNKHRLNLGLTVQHIMDMGYGIKRKINMFKYIKALFRYIQAVQQFVSYTGKYKVRDNKVIHNLEICSVPDVIGVDFERAIELSGDKLFMTVLEPDYTVYTTWQRISEV</sequence>
<protein>
    <submittedName>
        <fullName evidence="2">Lipocalin-like domain-containing protein</fullName>
    </submittedName>
</protein>
<proteinExistence type="predicted"/>
<dbReference type="Proteomes" id="UP001231370">
    <property type="component" value="Unassembled WGS sequence"/>
</dbReference>
<evidence type="ECO:0000259" key="1">
    <source>
        <dbReference type="Pfam" id="PF13924"/>
    </source>
</evidence>
<name>A0ABT7BLK9_9CYAN</name>
<gene>
    <name evidence="2" type="ORF">PJF56_09925</name>
</gene>
<keyword evidence="3" id="KW-1185">Reference proteome</keyword>
<evidence type="ECO:0000313" key="2">
    <source>
        <dbReference type="EMBL" id="MDJ1179183.1"/>
    </source>
</evidence>
<evidence type="ECO:0000313" key="3">
    <source>
        <dbReference type="Proteomes" id="UP001231370"/>
    </source>
</evidence>
<dbReference type="EMBL" id="JAQPOK010000079">
    <property type="protein sequence ID" value="MDJ1179183.1"/>
    <property type="molecule type" value="Genomic_DNA"/>
</dbReference>
<dbReference type="Pfam" id="PF13924">
    <property type="entry name" value="Lipocalin_5"/>
    <property type="match status" value="1"/>
</dbReference>
<dbReference type="RefSeq" id="WP_283762493.1">
    <property type="nucleotide sequence ID" value="NZ_JAQPOK010000079.1"/>
</dbReference>
<accession>A0ABT7BLK9</accession>